<dbReference type="Pfam" id="PF00171">
    <property type="entry name" value="Aldedh"/>
    <property type="match status" value="1"/>
</dbReference>
<dbReference type="GO" id="GO:0005737">
    <property type="term" value="C:cytoplasm"/>
    <property type="evidence" value="ECO:0007669"/>
    <property type="project" value="TreeGrafter"/>
</dbReference>
<comment type="pathway">
    <text evidence="1 8">Amino-acid degradation; 4-aminobutanoate degradation.</text>
</comment>
<sequence>MLRTITLKRSFVRSYSIEPSSKVISSLKNPDLFKTKGYVNGAWISGSSQFEVNNPALYNSEGGKIAEVDSFDVEHYETAVNAASDAFKSFKSTTGRYRSEILLNLYRLMLENKEDLAKLIVLENGKPYNDALGEVTYAASFFQWFSEEAPRVPSDIIQSSNQGNRILSIRQPIGVCGILTPWNFPAAMITRKLGAAVSVGCTTVIKPASETPLSALALAHLSELAGFPKGVVNVLPSHNSSIIGKFMCEHPKIKKISFTGSTNVGKILMTQSSSTLKKLSMELGGNAPFIVFDDADVDKAVDGAITSKFRSSGQTCVCANRIFVHESIYDEFQAKFVAKLASTVKIGYGLTEGITHGPVIHSKSMQKVRQHIEDATSKGAKILFGGSKLPDIGENFHELTVLGDVTTDMLISKEETFGPVAPLIKFSSDEEVLQMANDTDVGLAGYFYSSNVARIFRVAEELEVGMMGVNTGAISEAALPFGGVKESGFGREGSKYGVEDYTVIKGIVMNVQ</sequence>
<comment type="catalytic activity">
    <reaction evidence="4 8">
        <text>succinate semialdehyde + NADP(+) + H2O = succinate + NADPH + 2 H(+)</text>
        <dbReference type="Rhea" id="RHEA:13213"/>
        <dbReference type="ChEBI" id="CHEBI:15377"/>
        <dbReference type="ChEBI" id="CHEBI:15378"/>
        <dbReference type="ChEBI" id="CHEBI:30031"/>
        <dbReference type="ChEBI" id="CHEBI:57706"/>
        <dbReference type="ChEBI" id="CHEBI:57783"/>
        <dbReference type="ChEBI" id="CHEBI:58349"/>
        <dbReference type="EC" id="1.2.1.16"/>
    </reaction>
</comment>
<dbReference type="GO" id="GO:0004777">
    <property type="term" value="F:succinate-semialdehyde dehydrogenase (NAD+) activity"/>
    <property type="evidence" value="ECO:0007669"/>
    <property type="project" value="UniProtKB-UniRule"/>
</dbReference>
<evidence type="ECO:0000256" key="1">
    <source>
        <dbReference type="ARBA" id="ARBA00005176"/>
    </source>
</evidence>
<evidence type="ECO:0000256" key="8">
    <source>
        <dbReference type="RuleBase" id="RU365091"/>
    </source>
</evidence>
<dbReference type="InterPro" id="IPR015590">
    <property type="entry name" value="Aldehyde_DH_dom"/>
</dbReference>
<organism evidence="10 11">
    <name type="scientific">[Candida] railenensis</name>
    <dbReference type="NCBI Taxonomy" id="45579"/>
    <lineage>
        <taxon>Eukaryota</taxon>
        <taxon>Fungi</taxon>
        <taxon>Dikarya</taxon>
        <taxon>Ascomycota</taxon>
        <taxon>Saccharomycotina</taxon>
        <taxon>Pichiomycetes</taxon>
        <taxon>Debaryomycetaceae</taxon>
        <taxon>Kurtzmaniella</taxon>
    </lineage>
</organism>
<dbReference type="OrthoDB" id="310895at2759"/>
<name>A0A9P0QKA9_9ASCO</name>
<dbReference type="EC" id="1.2.1.16" evidence="8"/>
<dbReference type="GO" id="GO:0009450">
    <property type="term" value="P:gamma-aminobutyric acid catabolic process"/>
    <property type="evidence" value="ECO:0007669"/>
    <property type="project" value="InterPro"/>
</dbReference>
<comment type="caution">
    <text evidence="10">The sequence shown here is derived from an EMBL/GenBank/DDBJ whole genome shotgun (WGS) entry which is preliminary data.</text>
</comment>
<proteinExistence type="inferred from homology"/>
<gene>
    <name evidence="10" type="ORF">CLIB1423_02S03290</name>
</gene>
<dbReference type="EMBL" id="CAKXYY010000002">
    <property type="protein sequence ID" value="CAH2350706.1"/>
    <property type="molecule type" value="Genomic_DNA"/>
</dbReference>
<protein>
    <recommendedName>
        <fullName evidence="8">Succinate-semialdehyde dehydrogenase</fullName>
        <ecNumber evidence="8">1.2.1.16</ecNumber>
    </recommendedName>
</protein>
<dbReference type="InterPro" id="IPR050740">
    <property type="entry name" value="Aldehyde_DH_Superfamily"/>
</dbReference>
<dbReference type="InterPro" id="IPR029510">
    <property type="entry name" value="Ald_DH_CS_GLU"/>
</dbReference>
<dbReference type="InterPro" id="IPR016161">
    <property type="entry name" value="Ald_DH/histidinol_DH"/>
</dbReference>
<dbReference type="SUPFAM" id="SSF53720">
    <property type="entry name" value="ALDH-like"/>
    <property type="match status" value="1"/>
</dbReference>
<evidence type="ECO:0000256" key="4">
    <source>
        <dbReference type="ARBA" id="ARBA00050387"/>
    </source>
</evidence>
<dbReference type="Gene3D" id="3.40.605.10">
    <property type="entry name" value="Aldehyde Dehydrogenase, Chain A, domain 1"/>
    <property type="match status" value="1"/>
</dbReference>
<accession>A0A9P0QKA9</accession>
<feature type="domain" description="Aldehyde dehydrogenase" evidence="9">
    <location>
        <begin position="43"/>
        <end position="505"/>
    </location>
</feature>
<dbReference type="InterPro" id="IPR016160">
    <property type="entry name" value="Ald_DH_CS_CYS"/>
</dbReference>
<dbReference type="PROSITE" id="PS00687">
    <property type="entry name" value="ALDEHYDE_DEHYDR_GLU"/>
    <property type="match status" value="1"/>
</dbReference>
<dbReference type="Gene3D" id="3.40.309.10">
    <property type="entry name" value="Aldehyde Dehydrogenase, Chain A, domain 2"/>
    <property type="match status" value="1"/>
</dbReference>
<comment type="similarity">
    <text evidence="2 7">Belongs to the aldehyde dehydrogenase family.</text>
</comment>
<feature type="active site" evidence="6">
    <location>
        <position position="282"/>
    </location>
</feature>
<dbReference type="NCBIfam" id="TIGR01780">
    <property type="entry name" value="SSADH"/>
    <property type="match status" value="1"/>
</dbReference>
<dbReference type="Proteomes" id="UP000837801">
    <property type="component" value="Unassembled WGS sequence"/>
</dbReference>
<dbReference type="PANTHER" id="PTHR43353:SF5">
    <property type="entry name" value="SUCCINATE-SEMIALDEHYDE DEHYDROGENASE, MITOCHONDRIAL"/>
    <property type="match status" value="1"/>
</dbReference>
<evidence type="ECO:0000256" key="7">
    <source>
        <dbReference type="RuleBase" id="RU003345"/>
    </source>
</evidence>
<evidence type="ECO:0000256" key="6">
    <source>
        <dbReference type="PROSITE-ProRule" id="PRU10007"/>
    </source>
</evidence>
<evidence type="ECO:0000256" key="5">
    <source>
        <dbReference type="ARBA" id="ARBA00052698"/>
    </source>
</evidence>
<comment type="catalytic activity">
    <reaction evidence="5 8">
        <text>succinate semialdehyde + NAD(+) + H2O = succinate + NADH + 2 H(+)</text>
        <dbReference type="Rhea" id="RHEA:13217"/>
        <dbReference type="ChEBI" id="CHEBI:15377"/>
        <dbReference type="ChEBI" id="CHEBI:15378"/>
        <dbReference type="ChEBI" id="CHEBI:30031"/>
        <dbReference type="ChEBI" id="CHEBI:57540"/>
        <dbReference type="ChEBI" id="CHEBI:57706"/>
        <dbReference type="ChEBI" id="CHEBI:57945"/>
        <dbReference type="EC" id="1.2.1.16"/>
    </reaction>
</comment>
<dbReference type="CDD" id="cd07103">
    <property type="entry name" value="ALDH_F5_SSADH_GabD"/>
    <property type="match status" value="1"/>
</dbReference>
<reference evidence="10" key="1">
    <citation type="submission" date="2022-03" db="EMBL/GenBank/DDBJ databases">
        <authorList>
            <person name="Legras J.-L."/>
            <person name="Devillers H."/>
            <person name="Grondin C."/>
        </authorList>
    </citation>
    <scope>NUCLEOTIDE SEQUENCE</scope>
    <source>
        <strain evidence="10">CLIB 1423</strain>
    </source>
</reference>
<evidence type="ECO:0000256" key="2">
    <source>
        <dbReference type="ARBA" id="ARBA00009986"/>
    </source>
</evidence>
<evidence type="ECO:0000313" key="11">
    <source>
        <dbReference type="Proteomes" id="UP000837801"/>
    </source>
</evidence>
<dbReference type="InterPro" id="IPR010102">
    <property type="entry name" value="Succ_semiAld_DH"/>
</dbReference>
<evidence type="ECO:0000259" key="9">
    <source>
        <dbReference type="Pfam" id="PF00171"/>
    </source>
</evidence>
<dbReference type="InterPro" id="IPR016162">
    <property type="entry name" value="Ald_DH_N"/>
</dbReference>
<dbReference type="FunFam" id="3.40.309.10:FF:000004">
    <property type="entry name" value="Succinate-semialdehyde dehydrogenase I"/>
    <property type="match status" value="1"/>
</dbReference>
<dbReference type="PANTHER" id="PTHR43353">
    <property type="entry name" value="SUCCINATE-SEMIALDEHYDE DEHYDROGENASE, MITOCHONDRIAL"/>
    <property type="match status" value="1"/>
</dbReference>
<dbReference type="FunFam" id="3.40.605.10:FF:000005">
    <property type="entry name" value="Succinate-semialdehyde dehydrogenase I"/>
    <property type="match status" value="1"/>
</dbReference>
<dbReference type="InterPro" id="IPR016163">
    <property type="entry name" value="Ald_DH_C"/>
</dbReference>
<evidence type="ECO:0000313" key="10">
    <source>
        <dbReference type="EMBL" id="CAH2350706.1"/>
    </source>
</evidence>
<evidence type="ECO:0000256" key="3">
    <source>
        <dbReference type="ARBA" id="ARBA00023002"/>
    </source>
</evidence>
<dbReference type="AlphaFoldDB" id="A0A9P0QKA9"/>
<keyword evidence="3 7" id="KW-0560">Oxidoreductase</keyword>
<dbReference type="PROSITE" id="PS00070">
    <property type="entry name" value="ALDEHYDE_DEHYDR_CYS"/>
    <property type="match status" value="1"/>
</dbReference>
<keyword evidence="11" id="KW-1185">Reference proteome</keyword>